<dbReference type="InterPro" id="IPR000701">
    <property type="entry name" value="SuccDH_FuR_B_TM-su"/>
</dbReference>
<organism evidence="17 18">
    <name type="scientific">Kiloniella antarctica</name>
    <dbReference type="NCBI Taxonomy" id="1550907"/>
    <lineage>
        <taxon>Bacteria</taxon>
        <taxon>Pseudomonadati</taxon>
        <taxon>Pseudomonadota</taxon>
        <taxon>Alphaproteobacteria</taxon>
        <taxon>Rhodospirillales</taxon>
        <taxon>Kiloniellaceae</taxon>
        <taxon>Kiloniella</taxon>
    </lineage>
</organism>
<keyword evidence="12" id="KW-0249">Electron transport</keyword>
<evidence type="ECO:0000256" key="4">
    <source>
        <dbReference type="ARBA" id="ARBA00005163"/>
    </source>
</evidence>
<evidence type="ECO:0000256" key="13">
    <source>
        <dbReference type="ARBA" id="ARBA00022989"/>
    </source>
</evidence>
<dbReference type="NCBIfam" id="TIGR02968">
    <property type="entry name" value="succ_dehyd_anc"/>
    <property type="match status" value="1"/>
</dbReference>
<evidence type="ECO:0000256" key="5">
    <source>
        <dbReference type="ARBA" id="ARBA00011558"/>
    </source>
</evidence>
<dbReference type="Pfam" id="PF01127">
    <property type="entry name" value="Sdh_cyt"/>
    <property type="match status" value="1"/>
</dbReference>
<evidence type="ECO:0000256" key="8">
    <source>
        <dbReference type="ARBA" id="ARBA00022532"/>
    </source>
</evidence>
<evidence type="ECO:0000256" key="10">
    <source>
        <dbReference type="ARBA" id="ARBA00022692"/>
    </source>
</evidence>
<sequence>MSLRSPLARARGLGSAKEGVSHWWAQRLTSLALIPLVLWFVFSVALMTGADYHQFIAWVQSPIVAGLLILLISVGLLHSQQGMQVVVEDYVHGEVSKVVTLFLSLSVHVVLGLTGVLSILMILFRG</sequence>
<evidence type="ECO:0000256" key="11">
    <source>
        <dbReference type="ARBA" id="ARBA00022723"/>
    </source>
</evidence>
<keyword evidence="7" id="KW-0813">Transport</keyword>
<dbReference type="InterPro" id="IPR034804">
    <property type="entry name" value="SQR/QFR_C/D"/>
</dbReference>
<proteinExistence type="predicted"/>
<feature type="transmembrane region" description="Helical" evidence="16">
    <location>
        <begin position="28"/>
        <end position="48"/>
    </location>
</feature>
<gene>
    <name evidence="17" type="primary">sdhD</name>
    <name evidence="17" type="ORF">ACFSKO_14180</name>
</gene>
<keyword evidence="11" id="KW-0479">Metal-binding</keyword>
<name>A0ABW5BMV8_9PROT</name>
<comment type="caution">
    <text evidence="17">The sequence shown here is derived from an EMBL/GenBank/DDBJ whole genome shotgun (WGS) entry which is preliminary data.</text>
</comment>
<evidence type="ECO:0000256" key="3">
    <source>
        <dbReference type="ARBA" id="ARBA00004141"/>
    </source>
</evidence>
<keyword evidence="10 16" id="KW-0812">Transmembrane</keyword>
<keyword evidence="18" id="KW-1185">Reference proteome</keyword>
<comment type="subcellular location">
    <subcellularLocation>
        <location evidence="3">Membrane</location>
        <topology evidence="3">Multi-pass membrane protein</topology>
    </subcellularLocation>
</comment>
<evidence type="ECO:0000256" key="9">
    <source>
        <dbReference type="ARBA" id="ARBA00022617"/>
    </source>
</evidence>
<comment type="subunit">
    <text evidence="5">Part of an enzyme complex containing four subunits: a flavoprotein, an iron-sulfur protein, plus two membrane-anchoring proteins, SdhC and SdhD.</text>
</comment>
<dbReference type="CDD" id="cd03495">
    <property type="entry name" value="SQR_TypeC_SdhD_like"/>
    <property type="match status" value="1"/>
</dbReference>
<dbReference type="SUPFAM" id="SSF81343">
    <property type="entry name" value="Fumarate reductase respiratory complex transmembrane subunits"/>
    <property type="match status" value="1"/>
</dbReference>
<protein>
    <recommendedName>
        <fullName evidence="6">Succinate dehydrogenase hydrophobic membrane anchor subunit</fullName>
    </recommendedName>
</protein>
<dbReference type="Proteomes" id="UP001597294">
    <property type="component" value="Unassembled WGS sequence"/>
</dbReference>
<accession>A0ABW5BMV8</accession>
<reference evidence="18" key="1">
    <citation type="journal article" date="2019" name="Int. J. Syst. Evol. Microbiol.">
        <title>The Global Catalogue of Microorganisms (GCM) 10K type strain sequencing project: providing services to taxonomists for standard genome sequencing and annotation.</title>
        <authorList>
            <consortium name="The Broad Institute Genomics Platform"/>
            <consortium name="The Broad Institute Genome Sequencing Center for Infectious Disease"/>
            <person name="Wu L."/>
            <person name="Ma J."/>
        </authorList>
    </citation>
    <scope>NUCLEOTIDE SEQUENCE [LARGE SCALE GENOMIC DNA]</scope>
    <source>
        <strain evidence="18">CGMCC 4.7192</strain>
    </source>
</reference>
<comment type="function">
    <text evidence="2">Membrane-anchoring subunit of succinate dehydrogenase (SDH).</text>
</comment>
<keyword evidence="9" id="KW-0349">Heme</keyword>
<evidence type="ECO:0000256" key="12">
    <source>
        <dbReference type="ARBA" id="ARBA00022982"/>
    </source>
</evidence>
<comment type="pathway">
    <text evidence="4">Carbohydrate metabolism; tricarboxylic acid cycle.</text>
</comment>
<evidence type="ECO:0000313" key="18">
    <source>
        <dbReference type="Proteomes" id="UP001597294"/>
    </source>
</evidence>
<evidence type="ECO:0000313" key="17">
    <source>
        <dbReference type="EMBL" id="MFD2206775.1"/>
    </source>
</evidence>
<evidence type="ECO:0000256" key="6">
    <source>
        <dbReference type="ARBA" id="ARBA00019425"/>
    </source>
</evidence>
<evidence type="ECO:0000256" key="16">
    <source>
        <dbReference type="SAM" id="Phobius"/>
    </source>
</evidence>
<comment type="cofactor">
    <cofactor evidence="1">
        <name>heme</name>
        <dbReference type="ChEBI" id="CHEBI:30413"/>
    </cofactor>
</comment>
<evidence type="ECO:0000256" key="14">
    <source>
        <dbReference type="ARBA" id="ARBA00023004"/>
    </source>
</evidence>
<dbReference type="RefSeq" id="WP_380252740.1">
    <property type="nucleotide sequence ID" value="NZ_JBHUII010000007.1"/>
</dbReference>
<dbReference type="Gene3D" id="1.20.1300.10">
    <property type="entry name" value="Fumarate reductase/succinate dehydrogenase, transmembrane subunit"/>
    <property type="match status" value="1"/>
</dbReference>
<evidence type="ECO:0000256" key="2">
    <source>
        <dbReference type="ARBA" id="ARBA00004050"/>
    </source>
</evidence>
<dbReference type="InterPro" id="IPR014312">
    <property type="entry name" value="Succ_DH_anchor"/>
</dbReference>
<feature type="transmembrane region" description="Helical" evidence="16">
    <location>
        <begin position="98"/>
        <end position="124"/>
    </location>
</feature>
<evidence type="ECO:0000256" key="1">
    <source>
        <dbReference type="ARBA" id="ARBA00001971"/>
    </source>
</evidence>
<keyword evidence="14" id="KW-0408">Iron</keyword>
<keyword evidence="15 16" id="KW-0472">Membrane</keyword>
<keyword evidence="8" id="KW-0816">Tricarboxylic acid cycle</keyword>
<dbReference type="EMBL" id="JBHUII010000007">
    <property type="protein sequence ID" value="MFD2206775.1"/>
    <property type="molecule type" value="Genomic_DNA"/>
</dbReference>
<evidence type="ECO:0000256" key="7">
    <source>
        <dbReference type="ARBA" id="ARBA00022448"/>
    </source>
</evidence>
<evidence type="ECO:0000256" key="15">
    <source>
        <dbReference type="ARBA" id="ARBA00023136"/>
    </source>
</evidence>
<feature type="transmembrane region" description="Helical" evidence="16">
    <location>
        <begin position="55"/>
        <end position="78"/>
    </location>
</feature>
<keyword evidence="13 16" id="KW-1133">Transmembrane helix</keyword>